<dbReference type="InterPro" id="IPR012902">
    <property type="entry name" value="N_methyl_site"/>
</dbReference>
<evidence type="ECO:0000313" key="1">
    <source>
        <dbReference type="EMBL" id="GAA3384543.1"/>
    </source>
</evidence>
<dbReference type="NCBIfam" id="TIGR02532">
    <property type="entry name" value="IV_pilin_GFxxxE"/>
    <property type="match status" value="1"/>
</dbReference>
<proteinExistence type="predicted"/>
<organism evidence="1 2">
    <name type="scientific">Cryptosporangium minutisporangium</name>
    <dbReference type="NCBI Taxonomy" id="113569"/>
    <lineage>
        <taxon>Bacteria</taxon>
        <taxon>Bacillati</taxon>
        <taxon>Actinomycetota</taxon>
        <taxon>Actinomycetes</taxon>
        <taxon>Cryptosporangiales</taxon>
        <taxon>Cryptosporangiaceae</taxon>
        <taxon>Cryptosporangium</taxon>
    </lineage>
</organism>
<dbReference type="Pfam" id="PF05345">
    <property type="entry name" value="He_PIG"/>
    <property type="match status" value="5"/>
</dbReference>
<dbReference type="SUPFAM" id="SSF49313">
    <property type="entry name" value="Cadherin-like"/>
    <property type="match status" value="4"/>
</dbReference>
<dbReference type="SUPFAM" id="SSF54523">
    <property type="entry name" value="Pili subunits"/>
    <property type="match status" value="1"/>
</dbReference>
<dbReference type="RefSeq" id="WP_345727223.1">
    <property type="nucleotide sequence ID" value="NZ_BAAAYN010000008.1"/>
</dbReference>
<reference evidence="2" key="1">
    <citation type="journal article" date="2019" name="Int. J. Syst. Evol. Microbiol.">
        <title>The Global Catalogue of Microorganisms (GCM) 10K type strain sequencing project: providing services to taxonomists for standard genome sequencing and annotation.</title>
        <authorList>
            <consortium name="The Broad Institute Genomics Platform"/>
            <consortium name="The Broad Institute Genome Sequencing Center for Infectious Disease"/>
            <person name="Wu L."/>
            <person name="Ma J."/>
        </authorList>
    </citation>
    <scope>NUCLEOTIDE SEQUENCE [LARGE SCALE GENOMIC DNA]</scope>
    <source>
        <strain evidence="2">JCM 9458</strain>
    </source>
</reference>
<protein>
    <recommendedName>
        <fullName evidence="3">Prepilin-type N-terminal cleavage/methylation domain-containing protein</fullName>
    </recommendedName>
</protein>
<dbReference type="EMBL" id="BAAAYN010000008">
    <property type="protein sequence ID" value="GAA3384543.1"/>
    <property type="molecule type" value="Genomic_DNA"/>
</dbReference>
<gene>
    <name evidence="1" type="ORF">GCM10020369_14640</name>
</gene>
<dbReference type="InterPro" id="IPR015919">
    <property type="entry name" value="Cadherin-like_sf"/>
</dbReference>
<evidence type="ECO:0000313" key="2">
    <source>
        <dbReference type="Proteomes" id="UP001501676"/>
    </source>
</evidence>
<dbReference type="Pfam" id="PF07963">
    <property type="entry name" value="N_methyl"/>
    <property type="match status" value="1"/>
</dbReference>
<evidence type="ECO:0008006" key="3">
    <source>
        <dbReference type="Google" id="ProtNLM"/>
    </source>
</evidence>
<sequence length="656" mass="67114">MRGRLPDVPRAGLPDGGARVGSADGEAGFSLIELMTAMTLIGVVMAALTSFFTNSVRATNVQSNTQTAIQLISDGLERVRALRGSSVTTGRDRASAEAQWSAVTADSPVHPYLSTMEQTWDDQVAPEEVAPLPLASELIELNRMRFARSWYVGRCWQPLLGGDCTAASLPNAVLFYRVVVVVTWAGTGCPDRGCSQVAATLVSAAATDPIFNTNETAQAPQVVNPGRQNGELTVPVRLEVTAIGGAPPLTWNASGLPPGLTMNSSGIVTGTPTTAGTYSVVASATDGFGLTGSAAFSWVIAALPALTNPGTITSIAGTALTFTPTLAGGTSPMTWVAAGLPPGLSIDAATGTISGAPTTVGTRSVTLTVTDTFGKAAATTFSWVVKPALSITTPADQSTLTNRPATPLQLVASGGVAPYKYSAAGVPSSVGFWQTAGLPPGLTLNATTGIITGTPTYPSEYVVKVTVTDAAGKTASTQFLWTVGPYVKWPRGDQSGGLGTVFAVPASATGGAPPYTWYATDLPDGVSYDPKTGQVNGVLAAAGRFLVTFRVTDTKGNFEQLQIVTTVTTSTGLRITTAPTARSTRVGTADSFSPGVAGGTGAKAWSATGLPTGMSINPASGTVSGTPTAAGTYLTKLTATDTASKKSHWMFVWTVT</sequence>
<name>A0ABP6SSX8_9ACTN</name>
<dbReference type="PROSITE" id="PS00409">
    <property type="entry name" value="PROKAR_NTER_METHYL"/>
    <property type="match status" value="1"/>
</dbReference>
<keyword evidence="2" id="KW-1185">Reference proteome</keyword>
<dbReference type="InterPro" id="IPR013783">
    <property type="entry name" value="Ig-like_fold"/>
</dbReference>
<accession>A0ABP6SSX8</accession>
<comment type="caution">
    <text evidence="1">The sequence shown here is derived from an EMBL/GenBank/DDBJ whole genome shotgun (WGS) entry which is preliminary data.</text>
</comment>
<dbReference type="Proteomes" id="UP001501676">
    <property type="component" value="Unassembled WGS sequence"/>
</dbReference>
<dbReference type="InterPro" id="IPR045584">
    <property type="entry name" value="Pilin-like"/>
</dbReference>
<dbReference type="Gene3D" id="2.60.40.10">
    <property type="entry name" value="Immunoglobulins"/>
    <property type="match status" value="5"/>
</dbReference>